<name>A0ACB7EQ43_NIBAL</name>
<gene>
    <name evidence="1" type="ORF">GBF38_007955</name>
</gene>
<dbReference type="EMBL" id="CM024791">
    <property type="protein sequence ID" value="KAG8003930.1"/>
    <property type="molecule type" value="Genomic_DNA"/>
</dbReference>
<keyword evidence="2" id="KW-1185">Reference proteome</keyword>
<evidence type="ECO:0000313" key="2">
    <source>
        <dbReference type="Proteomes" id="UP000805704"/>
    </source>
</evidence>
<comment type="caution">
    <text evidence="1">The sequence shown here is derived from an EMBL/GenBank/DDBJ whole genome shotgun (WGS) entry which is preliminary data.</text>
</comment>
<protein>
    <submittedName>
        <fullName evidence="1">Uncharacterized protein</fullName>
    </submittedName>
</protein>
<proteinExistence type="predicted"/>
<organism evidence="1 2">
    <name type="scientific">Nibea albiflora</name>
    <name type="common">Yellow drum</name>
    <name type="synonym">Corvina albiflora</name>
    <dbReference type="NCBI Taxonomy" id="240163"/>
    <lineage>
        <taxon>Eukaryota</taxon>
        <taxon>Metazoa</taxon>
        <taxon>Chordata</taxon>
        <taxon>Craniata</taxon>
        <taxon>Vertebrata</taxon>
        <taxon>Euteleostomi</taxon>
        <taxon>Actinopterygii</taxon>
        <taxon>Neopterygii</taxon>
        <taxon>Teleostei</taxon>
        <taxon>Neoteleostei</taxon>
        <taxon>Acanthomorphata</taxon>
        <taxon>Eupercaria</taxon>
        <taxon>Sciaenidae</taxon>
        <taxon>Nibea</taxon>
    </lineage>
</organism>
<sequence length="77" mass="8137">MHWKIAVTSTAQSLSTDSNHGHSDGSTTSTMAAAPGAAEKYKERESRAVTGVVVHTAAELSLHWDPSHSAKIASYKS</sequence>
<reference evidence="1" key="1">
    <citation type="submission" date="2020-04" db="EMBL/GenBank/DDBJ databases">
        <title>A chromosome-scale assembly and high-density genetic map of the yellow drum (Nibea albiflora) genome.</title>
        <authorList>
            <person name="Xu D."/>
            <person name="Zhang W."/>
            <person name="Chen R."/>
            <person name="Tan P."/>
            <person name="Wang L."/>
            <person name="Song H."/>
            <person name="Tian L."/>
            <person name="Zhu Q."/>
            <person name="Wang B."/>
        </authorList>
    </citation>
    <scope>NUCLEOTIDE SEQUENCE</scope>
    <source>
        <strain evidence="1">ZJHYS-2018</strain>
    </source>
</reference>
<evidence type="ECO:0000313" key="1">
    <source>
        <dbReference type="EMBL" id="KAG8003930.1"/>
    </source>
</evidence>
<dbReference type="Proteomes" id="UP000805704">
    <property type="component" value="Chromosome 3"/>
</dbReference>
<accession>A0ACB7EQ43</accession>